<reference evidence="3 4" key="1">
    <citation type="submission" date="2020-08" db="EMBL/GenBank/DDBJ databases">
        <title>Genomic Encyclopedia of Type Strains, Phase III (KMG-III): the genomes of soil and plant-associated and newly described type strains.</title>
        <authorList>
            <person name="Whitman W."/>
        </authorList>
    </citation>
    <scope>NUCLEOTIDE SEQUENCE [LARGE SCALE GENOMIC DNA]</scope>
    <source>
        <strain evidence="3 4">CECT 8075</strain>
    </source>
</reference>
<evidence type="ECO:0000256" key="2">
    <source>
        <dbReference type="SAM" id="Phobius"/>
    </source>
</evidence>
<keyword evidence="2" id="KW-0812">Transmembrane</keyword>
<sequence>MSPSDSLPTSNPQSTASQSTPSRRPRFSGSQIWISLIAAVVLGGLLVVVIRTMGYVQGEEFSPTHFRSRTFSFYEIPLIHWQITPIQRATTTPATALMFAQKKWISPPTGNPKIWHLVSIRRGLDERNDADAALLMSQLRLRADGSAVWRKWSQQHPKLANVLWPAVAKLADRELYILMPRLLEMARRIESVPTLRSTISSYLSEEYTSLIRDMRAAGHDDLADALAAEANEDKNISVPNAGEQT</sequence>
<dbReference type="EMBL" id="JACHXU010000026">
    <property type="protein sequence ID" value="MBB3209683.1"/>
    <property type="molecule type" value="Genomic_DNA"/>
</dbReference>
<dbReference type="Proteomes" id="UP000536179">
    <property type="component" value="Unassembled WGS sequence"/>
</dbReference>
<dbReference type="AlphaFoldDB" id="A0A7W5E4Y5"/>
<feature type="region of interest" description="Disordered" evidence="1">
    <location>
        <begin position="1"/>
        <end position="26"/>
    </location>
</feature>
<keyword evidence="2" id="KW-1133">Transmembrane helix</keyword>
<proteinExistence type="predicted"/>
<feature type="transmembrane region" description="Helical" evidence="2">
    <location>
        <begin position="32"/>
        <end position="50"/>
    </location>
</feature>
<gene>
    <name evidence="3" type="ORF">FHS27_005523</name>
</gene>
<protein>
    <submittedName>
        <fullName evidence="3">Uncharacterized protein</fullName>
    </submittedName>
</protein>
<keyword evidence="2" id="KW-0472">Membrane</keyword>
<evidence type="ECO:0000256" key="1">
    <source>
        <dbReference type="SAM" id="MobiDB-lite"/>
    </source>
</evidence>
<keyword evidence="4" id="KW-1185">Reference proteome</keyword>
<evidence type="ECO:0000313" key="3">
    <source>
        <dbReference type="EMBL" id="MBB3209683.1"/>
    </source>
</evidence>
<accession>A0A7W5E4Y5</accession>
<organism evidence="3 4">
    <name type="scientific">Aporhodopirellula rubra</name>
    <dbReference type="NCBI Taxonomy" id="980271"/>
    <lineage>
        <taxon>Bacteria</taxon>
        <taxon>Pseudomonadati</taxon>
        <taxon>Planctomycetota</taxon>
        <taxon>Planctomycetia</taxon>
        <taxon>Pirellulales</taxon>
        <taxon>Pirellulaceae</taxon>
        <taxon>Aporhodopirellula</taxon>
    </lineage>
</organism>
<dbReference type="RefSeq" id="WP_246420948.1">
    <property type="nucleotide sequence ID" value="NZ_JACHXU010000026.1"/>
</dbReference>
<evidence type="ECO:0000313" key="4">
    <source>
        <dbReference type="Proteomes" id="UP000536179"/>
    </source>
</evidence>
<comment type="caution">
    <text evidence="3">The sequence shown here is derived from an EMBL/GenBank/DDBJ whole genome shotgun (WGS) entry which is preliminary data.</text>
</comment>
<name>A0A7W5E4Y5_9BACT</name>